<keyword evidence="3" id="KW-0732">Signal</keyword>
<keyword evidence="5" id="KW-1185">Reference proteome</keyword>
<protein>
    <recommendedName>
        <fullName evidence="6">TrbL/VirB6 plasmid conjugal transfer protein</fullName>
    </recommendedName>
</protein>
<comment type="caution">
    <text evidence="4">The sequence shown here is derived from an EMBL/GenBank/DDBJ whole genome shotgun (WGS) entry which is preliminary data.</text>
</comment>
<feature type="transmembrane region" description="Helical" evidence="2">
    <location>
        <begin position="256"/>
        <end position="273"/>
    </location>
</feature>
<feature type="transmembrane region" description="Helical" evidence="2">
    <location>
        <begin position="173"/>
        <end position="192"/>
    </location>
</feature>
<name>A0ABN1VYW5_9ACTN</name>
<accession>A0ABN1VYW5</accession>
<feature type="transmembrane region" description="Helical" evidence="2">
    <location>
        <begin position="293"/>
        <end position="314"/>
    </location>
</feature>
<feature type="region of interest" description="Disordered" evidence="1">
    <location>
        <begin position="376"/>
        <end position="434"/>
    </location>
</feature>
<dbReference type="Proteomes" id="UP001500037">
    <property type="component" value="Unassembled WGS sequence"/>
</dbReference>
<keyword evidence="2" id="KW-0472">Membrane</keyword>
<evidence type="ECO:0000313" key="4">
    <source>
        <dbReference type="EMBL" id="GAA1227994.1"/>
    </source>
</evidence>
<proteinExistence type="predicted"/>
<evidence type="ECO:0000256" key="1">
    <source>
        <dbReference type="SAM" id="MobiDB-lite"/>
    </source>
</evidence>
<feature type="transmembrane region" description="Helical" evidence="2">
    <location>
        <begin position="321"/>
        <end position="342"/>
    </location>
</feature>
<feature type="compositionally biased region" description="Gly residues" evidence="1">
    <location>
        <begin position="388"/>
        <end position="402"/>
    </location>
</feature>
<organism evidence="4 5">
    <name type="scientific">Kitasatospora nipponensis</name>
    <dbReference type="NCBI Taxonomy" id="258049"/>
    <lineage>
        <taxon>Bacteria</taxon>
        <taxon>Bacillati</taxon>
        <taxon>Actinomycetota</taxon>
        <taxon>Actinomycetes</taxon>
        <taxon>Kitasatosporales</taxon>
        <taxon>Streptomycetaceae</taxon>
        <taxon>Kitasatospora</taxon>
    </lineage>
</organism>
<sequence length="434" mass="43187">MPVDGRERSFLRRAGRLGGALATVQLGALLAAQRAFAAPSPGASPSGGASPSPSGSPSGGNCNVLPLPGSDVYCAQGNGSTLPGSSTVNSVTDPLSSLAKGCAQAAAWVVRQLSGAIDGTTQVDFTNAAFLQQYAVVFAGSTVVTLVLWLLAVTKRAVRGAPLTQAFSEAIGFLWLTVVASAFTPLILYTLVSATDGLTTTIAAGTKSDTGTYLGGFADTLEHGNLGGGPLILIFVSLVAVLAAALLWVELLVRAAMLYVGALLGTAVYAGLVDKQLWKHVRRWAGLMAAIDLAKPVIVIILGLAGAVATGAGASDDFSRVLSGLAILFLSIFASSAIYRFVPGFGDEMLHLRQARASAVSAGSAMINGPANLVKQGISTHGGRDGGEGAGGGGGGAGGGSVAPGIAAHASRSPAPPAAKPPAPAPAQNPAKGG</sequence>
<feature type="signal peptide" evidence="3">
    <location>
        <begin position="1"/>
        <end position="37"/>
    </location>
</feature>
<keyword evidence="2" id="KW-1133">Transmembrane helix</keyword>
<feature type="compositionally biased region" description="Low complexity" evidence="1">
    <location>
        <begin position="403"/>
        <end position="413"/>
    </location>
</feature>
<feature type="compositionally biased region" description="Low complexity" evidence="1">
    <location>
        <begin position="40"/>
        <end position="60"/>
    </location>
</feature>
<reference evidence="4 5" key="1">
    <citation type="journal article" date="2019" name="Int. J. Syst. Evol. Microbiol.">
        <title>The Global Catalogue of Microorganisms (GCM) 10K type strain sequencing project: providing services to taxonomists for standard genome sequencing and annotation.</title>
        <authorList>
            <consortium name="The Broad Institute Genomics Platform"/>
            <consortium name="The Broad Institute Genome Sequencing Center for Infectious Disease"/>
            <person name="Wu L."/>
            <person name="Ma J."/>
        </authorList>
    </citation>
    <scope>NUCLEOTIDE SEQUENCE [LARGE SCALE GENOMIC DNA]</scope>
    <source>
        <strain evidence="4 5">JCM 13004</strain>
    </source>
</reference>
<feature type="transmembrane region" description="Helical" evidence="2">
    <location>
        <begin position="134"/>
        <end position="152"/>
    </location>
</feature>
<dbReference type="RefSeq" id="WP_344440735.1">
    <property type="nucleotide sequence ID" value="NZ_BAAALF010000021.1"/>
</dbReference>
<dbReference type="EMBL" id="BAAALF010000021">
    <property type="protein sequence ID" value="GAA1227994.1"/>
    <property type="molecule type" value="Genomic_DNA"/>
</dbReference>
<evidence type="ECO:0000256" key="3">
    <source>
        <dbReference type="SAM" id="SignalP"/>
    </source>
</evidence>
<evidence type="ECO:0000313" key="5">
    <source>
        <dbReference type="Proteomes" id="UP001500037"/>
    </source>
</evidence>
<feature type="compositionally biased region" description="Pro residues" evidence="1">
    <location>
        <begin position="414"/>
        <end position="427"/>
    </location>
</feature>
<feature type="region of interest" description="Disordered" evidence="1">
    <location>
        <begin position="40"/>
        <end position="61"/>
    </location>
</feature>
<gene>
    <name evidence="4" type="ORF">GCM10009665_18080</name>
</gene>
<evidence type="ECO:0000256" key="2">
    <source>
        <dbReference type="SAM" id="Phobius"/>
    </source>
</evidence>
<evidence type="ECO:0008006" key="6">
    <source>
        <dbReference type="Google" id="ProtNLM"/>
    </source>
</evidence>
<feature type="chain" id="PRO_5046058193" description="TrbL/VirB6 plasmid conjugal transfer protein" evidence="3">
    <location>
        <begin position="38"/>
        <end position="434"/>
    </location>
</feature>
<feature type="transmembrane region" description="Helical" evidence="2">
    <location>
        <begin position="231"/>
        <end position="249"/>
    </location>
</feature>
<keyword evidence="2" id="KW-0812">Transmembrane</keyword>